<dbReference type="EMBL" id="CP063145">
    <property type="protein sequence ID" value="QOR74072.1"/>
    <property type="molecule type" value="Genomic_DNA"/>
</dbReference>
<keyword evidence="1" id="KW-0732">Signal</keyword>
<dbReference type="AlphaFoldDB" id="A0A7M1T5B9"/>
<organism evidence="2 3">
    <name type="scientific">Cruoricaptor ignavus</name>
    <dbReference type="NCBI Taxonomy" id="1118202"/>
    <lineage>
        <taxon>Bacteria</taxon>
        <taxon>Pseudomonadati</taxon>
        <taxon>Bacteroidota</taxon>
        <taxon>Flavobacteriia</taxon>
        <taxon>Flavobacteriales</taxon>
        <taxon>Weeksellaceae</taxon>
        <taxon>Cruoricaptor</taxon>
    </lineage>
</organism>
<sequence length="193" mass="20274">MKTLSKITLAAAVVLSAGASAQVIIGDAVGTATNKTSVLLDFANTNNKGIILPYVRIKNDANTPTKPTEGMIILDATDATKARVKYYNGVTSASNTSGWVDLSGQDGNLGSLLDSQPNISEATEAKTIIGAATTAVNDGVLVLESATKAMVLPQVDDVNNIPTPSPGMMVFVRKEGFERLAVFNGTKWSFWKP</sequence>
<feature type="signal peptide" evidence="1">
    <location>
        <begin position="1"/>
        <end position="21"/>
    </location>
</feature>
<proteinExistence type="predicted"/>
<evidence type="ECO:0000313" key="2">
    <source>
        <dbReference type="EMBL" id="QOR74072.1"/>
    </source>
</evidence>
<evidence type="ECO:0000256" key="1">
    <source>
        <dbReference type="SAM" id="SignalP"/>
    </source>
</evidence>
<name>A0A7M1T5B9_9FLAO</name>
<feature type="chain" id="PRO_5032555324" evidence="1">
    <location>
        <begin position="22"/>
        <end position="193"/>
    </location>
</feature>
<dbReference type="KEGG" id="civ:IMZ16_01085"/>
<reference evidence="2 3" key="1">
    <citation type="submission" date="2020-10" db="EMBL/GenBank/DDBJ databases">
        <title>Complete genome of Cruoricapor ignavus strain M1214 isolated from the blood culture of a febrile patient.</title>
        <authorList>
            <person name="Guglielmino C.J.D."/>
        </authorList>
    </citation>
    <scope>NUCLEOTIDE SEQUENCE [LARGE SCALE GENOMIC DNA]</scope>
    <source>
        <strain evidence="2 3">M1214</strain>
    </source>
</reference>
<evidence type="ECO:0000313" key="3">
    <source>
        <dbReference type="Proteomes" id="UP000593605"/>
    </source>
</evidence>
<dbReference type="RefSeq" id="WP_193440143.1">
    <property type="nucleotide sequence ID" value="NZ_CP063145.1"/>
</dbReference>
<dbReference type="Proteomes" id="UP000593605">
    <property type="component" value="Chromosome"/>
</dbReference>
<protein>
    <submittedName>
        <fullName evidence="2">Uncharacterized protein</fullName>
    </submittedName>
</protein>
<gene>
    <name evidence="2" type="ORF">IMZ16_01085</name>
</gene>
<accession>A0A7M1T5B9</accession>